<feature type="domain" description="Helicase C-terminal" evidence="2">
    <location>
        <begin position="44"/>
        <end position="136"/>
    </location>
</feature>
<keyword evidence="1" id="KW-1133">Transmembrane helix</keyword>
<evidence type="ECO:0000259" key="2">
    <source>
        <dbReference type="PROSITE" id="PS51194"/>
    </source>
</evidence>
<evidence type="ECO:0000313" key="4">
    <source>
        <dbReference type="Proteomes" id="UP000193380"/>
    </source>
</evidence>
<dbReference type="InterPro" id="IPR027417">
    <property type="entry name" value="P-loop_NTPase"/>
</dbReference>
<dbReference type="Proteomes" id="UP000193380">
    <property type="component" value="Unassembled WGS sequence"/>
</dbReference>
<dbReference type="SUPFAM" id="SSF52540">
    <property type="entry name" value="P-loop containing nucleoside triphosphate hydrolases"/>
    <property type="match status" value="1"/>
</dbReference>
<dbReference type="AlphaFoldDB" id="A0A060X1X4"/>
<sequence>MNAIKCKCRLRRILHLPYAPLTRNVHVVYDVFLISFLCLFVDVRLLQLMEEIMAEKENKTIIFVETKKRCDELTRRMRRDGWPAMCIHGDKSQPERDWVLTEFRSGKAPILIATNVASRGLGMSSQHGIHTLTCSH</sequence>
<feature type="transmembrane region" description="Helical" evidence="1">
    <location>
        <begin position="27"/>
        <end position="46"/>
    </location>
</feature>
<organism evidence="3 4">
    <name type="scientific">Oncorhynchus mykiss</name>
    <name type="common">Rainbow trout</name>
    <name type="synonym">Salmo gairdneri</name>
    <dbReference type="NCBI Taxonomy" id="8022"/>
    <lineage>
        <taxon>Eukaryota</taxon>
        <taxon>Metazoa</taxon>
        <taxon>Chordata</taxon>
        <taxon>Craniata</taxon>
        <taxon>Vertebrata</taxon>
        <taxon>Euteleostomi</taxon>
        <taxon>Actinopterygii</taxon>
        <taxon>Neopterygii</taxon>
        <taxon>Teleostei</taxon>
        <taxon>Protacanthopterygii</taxon>
        <taxon>Salmoniformes</taxon>
        <taxon>Salmonidae</taxon>
        <taxon>Salmoninae</taxon>
        <taxon>Oncorhynchus</taxon>
    </lineage>
</organism>
<proteinExistence type="predicted"/>
<accession>A0A060X1X4</accession>
<protein>
    <recommendedName>
        <fullName evidence="2">Helicase C-terminal domain-containing protein</fullName>
    </recommendedName>
</protein>
<evidence type="ECO:0000313" key="3">
    <source>
        <dbReference type="EMBL" id="CDQ73603.1"/>
    </source>
</evidence>
<dbReference type="PROSITE" id="PS51194">
    <property type="entry name" value="HELICASE_CTER"/>
    <property type="match status" value="1"/>
</dbReference>
<dbReference type="EMBL" id="FR904915">
    <property type="protein sequence ID" value="CDQ73603.1"/>
    <property type="molecule type" value="Genomic_DNA"/>
</dbReference>
<dbReference type="Gene3D" id="3.40.50.300">
    <property type="entry name" value="P-loop containing nucleotide triphosphate hydrolases"/>
    <property type="match status" value="1"/>
</dbReference>
<dbReference type="CDD" id="cd18787">
    <property type="entry name" value="SF2_C_DEAD"/>
    <property type="match status" value="1"/>
</dbReference>
<evidence type="ECO:0000256" key="1">
    <source>
        <dbReference type="SAM" id="Phobius"/>
    </source>
</evidence>
<dbReference type="STRING" id="8022.A0A060X1X4"/>
<reference evidence="3" key="1">
    <citation type="journal article" date="2014" name="Nat. Commun.">
        <title>The rainbow trout genome provides novel insights into evolution after whole-genome duplication in vertebrates.</title>
        <authorList>
            <person name="Berthelot C."/>
            <person name="Brunet F."/>
            <person name="Chalopin D."/>
            <person name="Juanchich A."/>
            <person name="Bernard M."/>
            <person name="Noel B."/>
            <person name="Bento P."/>
            <person name="Da Silva C."/>
            <person name="Labadie K."/>
            <person name="Alberti A."/>
            <person name="Aury J.M."/>
            <person name="Louis A."/>
            <person name="Dehais P."/>
            <person name="Bardou P."/>
            <person name="Montfort J."/>
            <person name="Klopp C."/>
            <person name="Cabau C."/>
            <person name="Gaspin C."/>
            <person name="Thorgaard G.H."/>
            <person name="Boussaha M."/>
            <person name="Quillet E."/>
            <person name="Guyomard R."/>
            <person name="Galiana D."/>
            <person name="Bobe J."/>
            <person name="Volff J.N."/>
            <person name="Genet C."/>
            <person name="Wincker P."/>
            <person name="Jaillon O."/>
            <person name="Roest Crollius H."/>
            <person name="Guiguen Y."/>
        </authorList>
    </citation>
    <scope>NUCLEOTIDE SEQUENCE [LARGE SCALE GENOMIC DNA]</scope>
</reference>
<keyword evidence="1" id="KW-0472">Membrane</keyword>
<dbReference type="InterPro" id="IPR001650">
    <property type="entry name" value="Helicase_C-like"/>
</dbReference>
<dbReference type="SMART" id="SM00490">
    <property type="entry name" value="HELICc"/>
    <property type="match status" value="1"/>
</dbReference>
<dbReference type="Pfam" id="PF00271">
    <property type="entry name" value="Helicase_C"/>
    <property type="match status" value="1"/>
</dbReference>
<keyword evidence="1" id="KW-0812">Transmembrane</keyword>
<gene>
    <name evidence="3" type="ORF">GSONMT00052845001</name>
</gene>
<name>A0A060X1X4_ONCMY</name>
<reference evidence="3" key="2">
    <citation type="submission" date="2014-03" db="EMBL/GenBank/DDBJ databases">
        <authorList>
            <person name="Genoscope - CEA"/>
        </authorList>
    </citation>
    <scope>NUCLEOTIDE SEQUENCE</scope>
</reference>
<dbReference type="PaxDb" id="8022-A0A060X1X4"/>
<dbReference type="PANTHER" id="PTHR47958">
    <property type="entry name" value="ATP-DEPENDENT RNA HELICASE DBP3"/>
    <property type="match status" value="1"/>
</dbReference>